<dbReference type="AlphaFoldDB" id="A0A8T1K134"/>
<gene>
    <name evidence="4" type="ORF">PC113_g6525</name>
    <name evidence="5" type="ORF">PC115_g18029</name>
    <name evidence="6" type="ORF">PC117_g5535</name>
    <name evidence="7" type="ORF">PC118_g18385</name>
    <name evidence="8" type="ORF">PC129_g2946</name>
</gene>
<dbReference type="Pfam" id="PF13191">
    <property type="entry name" value="AAA_16"/>
    <property type="match status" value="1"/>
</dbReference>
<dbReference type="CDD" id="cd00009">
    <property type="entry name" value="AAA"/>
    <property type="match status" value="1"/>
</dbReference>
<dbReference type="InterPro" id="IPR003593">
    <property type="entry name" value="AAA+_ATPase"/>
</dbReference>
<feature type="compositionally biased region" description="Low complexity" evidence="2">
    <location>
        <begin position="422"/>
        <end position="448"/>
    </location>
</feature>
<dbReference type="Proteomes" id="UP000697107">
    <property type="component" value="Unassembled WGS sequence"/>
</dbReference>
<dbReference type="PANTHER" id="PTHR10763:SF26">
    <property type="entry name" value="CELL DIVISION CONTROL PROTEIN 6 HOMOLOG"/>
    <property type="match status" value="1"/>
</dbReference>
<keyword evidence="1" id="KW-0235">DNA replication</keyword>
<dbReference type="PANTHER" id="PTHR10763">
    <property type="entry name" value="CELL DIVISION CONTROL PROTEIN 6-RELATED"/>
    <property type="match status" value="1"/>
</dbReference>
<name>A0A8T1K134_9STRA</name>
<feature type="domain" description="AAA+ ATPase" evidence="3">
    <location>
        <begin position="843"/>
        <end position="1007"/>
    </location>
</feature>
<organism evidence="5 9">
    <name type="scientific">Phytophthora cactorum</name>
    <dbReference type="NCBI Taxonomy" id="29920"/>
    <lineage>
        <taxon>Eukaryota</taxon>
        <taxon>Sar</taxon>
        <taxon>Stramenopiles</taxon>
        <taxon>Oomycota</taxon>
        <taxon>Peronosporomycetes</taxon>
        <taxon>Peronosporales</taxon>
        <taxon>Peronosporaceae</taxon>
        <taxon>Phytophthora</taxon>
    </lineage>
</organism>
<dbReference type="Proteomes" id="UP000736787">
    <property type="component" value="Unassembled WGS sequence"/>
</dbReference>
<proteinExistence type="predicted"/>
<feature type="region of interest" description="Disordered" evidence="2">
    <location>
        <begin position="339"/>
        <end position="465"/>
    </location>
</feature>
<dbReference type="Proteomes" id="UP000735874">
    <property type="component" value="Unassembled WGS sequence"/>
</dbReference>
<evidence type="ECO:0000313" key="5">
    <source>
        <dbReference type="EMBL" id="KAG2894867.1"/>
    </source>
</evidence>
<dbReference type="SUPFAM" id="SSF52540">
    <property type="entry name" value="P-loop containing nucleoside triphosphate hydrolases"/>
    <property type="match status" value="1"/>
</dbReference>
<dbReference type="GO" id="GO:0006270">
    <property type="term" value="P:DNA replication initiation"/>
    <property type="evidence" value="ECO:0007669"/>
    <property type="project" value="TreeGrafter"/>
</dbReference>
<dbReference type="EMBL" id="RCML01000906">
    <property type="protein sequence ID" value="KAG2967785.1"/>
    <property type="molecule type" value="Genomic_DNA"/>
</dbReference>
<evidence type="ECO:0000256" key="1">
    <source>
        <dbReference type="ARBA" id="ARBA00022705"/>
    </source>
</evidence>
<dbReference type="GO" id="GO:0033314">
    <property type="term" value="P:mitotic DNA replication checkpoint signaling"/>
    <property type="evidence" value="ECO:0007669"/>
    <property type="project" value="TreeGrafter"/>
</dbReference>
<dbReference type="Gene3D" id="1.10.8.60">
    <property type="match status" value="1"/>
</dbReference>
<dbReference type="EMBL" id="RCMK01000098">
    <property type="protein sequence ID" value="KAG2949061.1"/>
    <property type="molecule type" value="Genomic_DNA"/>
</dbReference>
<dbReference type="Gene3D" id="3.40.50.300">
    <property type="entry name" value="P-loop containing nucleotide triphosphate hydrolases"/>
    <property type="match status" value="1"/>
</dbReference>
<dbReference type="GO" id="GO:0003688">
    <property type="term" value="F:DNA replication origin binding"/>
    <property type="evidence" value="ECO:0007669"/>
    <property type="project" value="TreeGrafter"/>
</dbReference>
<evidence type="ECO:0000256" key="2">
    <source>
        <dbReference type="SAM" id="MobiDB-lite"/>
    </source>
</evidence>
<dbReference type="InterPro" id="IPR050311">
    <property type="entry name" value="ORC1/CDC6"/>
</dbReference>
<dbReference type="VEuPathDB" id="FungiDB:PC110_g18146"/>
<dbReference type="EMBL" id="RCMV01000056">
    <property type="protein sequence ID" value="KAG3226483.1"/>
    <property type="molecule type" value="Genomic_DNA"/>
</dbReference>
<dbReference type="GO" id="GO:0005634">
    <property type="term" value="C:nucleus"/>
    <property type="evidence" value="ECO:0007669"/>
    <property type="project" value="TreeGrafter"/>
</dbReference>
<feature type="region of interest" description="Disordered" evidence="2">
    <location>
        <begin position="544"/>
        <end position="603"/>
    </location>
</feature>
<feature type="compositionally biased region" description="Acidic residues" evidence="2">
    <location>
        <begin position="381"/>
        <end position="407"/>
    </location>
</feature>
<evidence type="ECO:0000313" key="9">
    <source>
        <dbReference type="Proteomes" id="UP000774804"/>
    </source>
</evidence>
<dbReference type="Proteomes" id="UP000760860">
    <property type="component" value="Unassembled WGS sequence"/>
</dbReference>
<feature type="compositionally biased region" description="Basic and acidic residues" evidence="2">
    <location>
        <begin position="721"/>
        <end position="731"/>
    </location>
</feature>
<evidence type="ECO:0000313" key="6">
    <source>
        <dbReference type="EMBL" id="KAG2949061.1"/>
    </source>
</evidence>
<feature type="compositionally biased region" description="Acidic residues" evidence="2">
    <location>
        <begin position="356"/>
        <end position="374"/>
    </location>
</feature>
<dbReference type="InterPro" id="IPR041664">
    <property type="entry name" value="AAA_16"/>
</dbReference>
<dbReference type="InterPro" id="IPR027417">
    <property type="entry name" value="P-loop_NTPase"/>
</dbReference>
<evidence type="ECO:0000259" key="3">
    <source>
        <dbReference type="SMART" id="SM00382"/>
    </source>
</evidence>
<evidence type="ECO:0000313" key="8">
    <source>
        <dbReference type="EMBL" id="KAG3226483.1"/>
    </source>
</evidence>
<sequence>MAPTDCDATALHWVKLRTMQVFWPACVYKSYSAAVAHTHDVWPLRNDKPVLDTEDRVLYFFGVGPRACHVVATGSAPNLQLCVTHEDDLTLEPWTGAEDFPMLCGEHQVPEDIVTRAQNNACFLRACEEAATFVRDVHTDEQAGELFVTLLTMAKKAHTTGKAVVVREIIPSPAKAPEKTKITKQKVVEEKKTTDVAKLLKTPAMTTMVAKCWQQMLETGWETMTQGDGQVLYKMPGTSFFDFIPNVNLFDSLEKACGRYLSDWVKSTAVDNSSEKFSELTEFLWPMAAGSGWESMVTTTETLYKKADMPFDQWVPNVTIFRSKSLAVAKYLEECGLISSDNDKTPETQDTVSEAADSDVEMEESEESEAESEELNQVIESESDDSEESASEEEDEEEDNQEEDEDVPASPVKKTVSKKNVAKANNAPKSQPSKVVAKPPAKQPAKPANEVQKKARKPKQEIPPFKMAFGKLEGELKRRGWYWKSGGLQWNYYQPYCKTKDKKSLKPNEDYFCGREQLEAYLDRSGEYDHIRTKLEDDHISQYAAESDSEHELNNSTKAPVRTKKPAPKPAPKRSVRGRSKSVNRFRRARSKSTARAPGGLSSQTTLAEVKFGEIWRVLSDDGWHYRYGALECDYFKPHCATIKDGTPGVDYFQTKDQLIEYLRTSGIWDKTAARVRAEAAMDSDEFMEESDIDTATPVQKRKRDESTPAPQHGGKKHKDAFRTPTDKRLATVDLSDDEDMDTISPDTAGVKGKENNGGGRQPLRNLANSFTPSPNAAPKEKNPQRSGSTDVAMESVKETPRNLIQSATQKLTSAYIPTRFRHREKEFEEIRKFFTDCFKGEEKTSLYISGAPGCGKTALLKATQAEIDELYQECCPEQAKEPVRCHVNAMALANSSALFCKLAGALTKKSFSSGNEAFEVIERVTTRTLKSSKTMILILDEIDILLKNNGIENDLCRLFELAHRTSNSFILIGIANQVDFTERHLPMLQQRLPDCSPRVVIFEPYSHQTIEQILIDRLGGHTVASKMVSPHGISFLARKIASTTGDIRLAVDTCRRVLQHKMEQADKENSENPSDDNELGRPLPLTDMLRIIKHALESKSALVIRSLPRNLQMILFASTRLLIVTANRAAAHGSENTPLLSVDELYSCYCEVSKDAGVFKPLSGRDFRTALDTLAPASCCRASARTPSSRDSYNHSATWLLHVSEEQWKSWRHTPVHSSVLEAGDTQIHGYLRASSECI</sequence>
<feature type="compositionally biased region" description="Acidic residues" evidence="2">
    <location>
        <begin position="682"/>
        <end position="693"/>
    </location>
</feature>
<dbReference type="EMBL" id="RCMI01000901">
    <property type="protein sequence ID" value="KAG2894867.1"/>
    <property type="molecule type" value="Genomic_DNA"/>
</dbReference>
<accession>A0A8T1K134</accession>
<feature type="region of interest" description="Disordered" evidence="2">
    <location>
        <begin position="681"/>
        <end position="795"/>
    </location>
</feature>
<comment type="caution">
    <text evidence="5">The sequence shown here is derived from an EMBL/GenBank/DDBJ whole genome shotgun (WGS) entry which is preliminary data.</text>
</comment>
<dbReference type="SMART" id="SM00382">
    <property type="entry name" value="AAA"/>
    <property type="match status" value="1"/>
</dbReference>
<evidence type="ECO:0000313" key="4">
    <source>
        <dbReference type="EMBL" id="KAG2862181.1"/>
    </source>
</evidence>
<dbReference type="EMBL" id="RCMG01000135">
    <property type="protein sequence ID" value="KAG2862181.1"/>
    <property type="molecule type" value="Genomic_DNA"/>
</dbReference>
<feature type="region of interest" description="Disordered" evidence="2">
    <location>
        <begin position="1063"/>
        <end position="1082"/>
    </location>
</feature>
<protein>
    <recommendedName>
        <fullName evidence="3">AAA+ ATPase domain-containing protein</fullName>
    </recommendedName>
</protein>
<evidence type="ECO:0000313" key="7">
    <source>
        <dbReference type="EMBL" id="KAG2967785.1"/>
    </source>
</evidence>
<reference evidence="5" key="1">
    <citation type="submission" date="2018-10" db="EMBL/GenBank/DDBJ databases">
        <title>Effector identification in a new, highly contiguous assembly of the strawberry crown rot pathogen Phytophthora cactorum.</title>
        <authorList>
            <person name="Armitage A.D."/>
            <person name="Nellist C.F."/>
            <person name="Bates H."/>
            <person name="Vickerstaff R.J."/>
            <person name="Harrison R.J."/>
        </authorList>
    </citation>
    <scope>NUCLEOTIDE SEQUENCE</scope>
    <source>
        <strain evidence="4">15-7</strain>
        <strain evidence="5">4032</strain>
        <strain evidence="6">4040</strain>
        <strain evidence="7">P415</strain>
        <strain evidence="8">P421</strain>
    </source>
</reference>
<dbReference type="Proteomes" id="UP000774804">
    <property type="component" value="Unassembled WGS sequence"/>
</dbReference>
<dbReference type="FunFam" id="3.40.50.300:FF:003464">
    <property type="entry name" value="Cell division control protein"/>
    <property type="match status" value="1"/>
</dbReference>
<feature type="compositionally biased region" description="Basic residues" evidence="2">
    <location>
        <begin position="561"/>
        <end position="593"/>
    </location>
</feature>